<dbReference type="Proteomes" id="UP000284657">
    <property type="component" value="Unassembled WGS sequence"/>
</dbReference>
<dbReference type="FunFam" id="2.160.10.10:FF:000008">
    <property type="entry name" value="Maltose O-acetyltransferase"/>
    <property type="match status" value="1"/>
</dbReference>
<dbReference type="GO" id="GO:0016407">
    <property type="term" value="F:acetyltransferase activity"/>
    <property type="evidence" value="ECO:0007669"/>
    <property type="project" value="InterPro"/>
</dbReference>
<dbReference type="CDD" id="cd03357">
    <property type="entry name" value="LbH_MAT_GAT"/>
    <property type="match status" value="2"/>
</dbReference>
<sequence>MDTEKAKMIRGDLYIAADPTLAEDRRAARELTRKFNDITQAESPEAQAVMKQLFGGMGKDCLIEMPFRCDYGYNIRVGDNFLMNFNCVLLDGCEITIGDRVMMGPNVQLYTASHPLDPEVRSSGLELGKPITIEDDVWIGGNTVVVPGVRIGRGVVIGAGSVVTKDVPPMCVYAVKNPLATMETERTKMLRGELYLSADPDLVAERQATRELVKKYNDLAVAESPKAQAIMAELLGAQGRDCMIEMPFRCDYGSNIRMGDNVYMNFNCVLLDVCEITIGSRVLLAPNVQIYTATHPLGPKARFSGYELGKPITIEDDVWIGGSAVVMPGIHIGRGAVIGAGSVVTKDVPPFCVYAGNPAKFIKKIDPEE</sequence>
<evidence type="ECO:0000313" key="5">
    <source>
        <dbReference type="EMBL" id="RLN52295.1"/>
    </source>
</evidence>
<dbReference type="InterPro" id="IPR001451">
    <property type="entry name" value="Hexapep"/>
</dbReference>
<comment type="similarity">
    <text evidence="1">Belongs to the transferase hexapeptide repeat family.</text>
</comment>
<evidence type="ECO:0000256" key="2">
    <source>
        <dbReference type="ARBA" id="ARBA00022679"/>
    </source>
</evidence>
<dbReference type="Gene3D" id="2.160.10.10">
    <property type="entry name" value="Hexapeptide repeat proteins"/>
    <property type="match status" value="2"/>
</dbReference>
<organism evidence="6 7">
    <name type="scientific">Phytophthora kernoviae</name>
    <dbReference type="NCBI Taxonomy" id="325452"/>
    <lineage>
        <taxon>Eukaryota</taxon>
        <taxon>Sar</taxon>
        <taxon>Stramenopiles</taxon>
        <taxon>Oomycota</taxon>
        <taxon>Peronosporomycetes</taxon>
        <taxon>Peronosporales</taxon>
        <taxon>Peronosporaceae</taxon>
        <taxon>Phytophthora</taxon>
    </lineage>
</organism>
<dbReference type="PANTHER" id="PTHR23416:SF23">
    <property type="entry name" value="ACETYLTRANSFERASE C18B11.09C-RELATED"/>
    <property type="match status" value="1"/>
</dbReference>
<dbReference type="FunFam" id="2.160.10.10:FF:000025">
    <property type="entry name" value="Hexapeptide-repeat containing-acetyltransferase"/>
    <property type="match status" value="1"/>
</dbReference>
<reference evidence="7 8" key="1">
    <citation type="submission" date="2018-07" db="EMBL/GenBank/DDBJ databases">
        <title>Genome sequencing of oomycete isolates from Chile give support for New Zealand origin for Phytophthora kernoviae and make available the first Nothophytophthora sp. genome.</title>
        <authorList>
            <person name="Studholme D.J."/>
            <person name="Sanfuentes E."/>
            <person name="Panda P."/>
            <person name="Hill R."/>
            <person name="Sambles C."/>
            <person name="Grant M."/>
            <person name="Williams N.M."/>
            <person name="Mcdougal R.L."/>
        </authorList>
    </citation>
    <scope>NUCLEOTIDE SEQUENCE [LARGE SCALE GENOMIC DNA]</scope>
    <source>
        <strain evidence="6">Chile6</strain>
        <strain evidence="5">Chile7</strain>
    </source>
</reference>
<gene>
    <name evidence="5" type="ORF">BBJ29_002361</name>
    <name evidence="6" type="ORF">BBP00_00004547</name>
</gene>
<keyword evidence="3" id="KW-0012">Acyltransferase</keyword>
<protein>
    <recommendedName>
        <fullName evidence="4">Maltose/galactoside acetyltransferase domain-containing protein</fullName>
    </recommendedName>
</protein>
<dbReference type="OrthoDB" id="25818at2759"/>
<dbReference type="AlphaFoldDB" id="A0A3F2RS94"/>
<dbReference type="EMBL" id="MBAD02001718">
    <property type="protein sequence ID" value="RLN52295.1"/>
    <property type="molecule type" value="Genomic_DNA"/>
</dbReference>
<name>A0A3F2RS94_9STRA</name>
<dbReference type="Pfam" id="PF12464">
    <property type="entry name" value="Mac"/>
    <property type="match status" value="2"/>
</dbReference>
<feature type="domain" description="Maltose/galactoside acetyltransferase" evidence="4">
    <location>
        <begin position="186"/>
        <end position="240"/>
    </location>
</feature>
<dbReference type="SMART" id="SM01266">
    <property type="entry name" value="Mac"/>
    <property type="match status" value="2"/>
</dbReference>
<feature type="domain" description="Maltose/galactoside acetyltransferase" evidence="4">
    <location>
        <begin position="5"/>
        <end position="59"/>
    </location>
</feature>
<evidence type="ECO:0000313" key="8">
    <source>
        <dbReference type="Proteomes" id="UP000284657"/>
    </source>
</evidence>
<dbReference type="InterPro" id="IPR051159">
    <property type="entry name" value="Hexapeptide_acetyltransf"/>
</dbReference>
<dbReference type="InterPro" id="IPR011004">
    <property type="entry name" value="Trimer_LpxA-like_sf"/>
</dbReference>
<dbReference type="SUPFAM" id="SSF51161">
    <property type="entry name" value="Trimeric LpxA-like enzymes"/>
    <property type="match status" value="2"/>
</dbReference>
<dbReference type="InterPro" id="IPR018357">
    <property type="entry name" value="Hexapep_transf_CS"/>
</dbReference>
<proteinExistence type="inferred from homology"/>
<dbReference type="PROSITE" id="PS00101">
    <property type="entry name" value="HEXAPEP_TRANSFERASES"/>
    <property type="match status" value="2"/>
</dbReference>
<evidence type="ECO:0000259" key="4">
    <source>
        <dbReference type="SMART" id="SM01266"/>
    </source>
</evidence>
<dbReference type="GO" id="GO:0008374">
    <property type="term" value="F:O-acyltransferase activity"/>
    <property type="evidence" value="ECO:0007669"/>
    <property type="project" value="TreeGrafter"/>
</dbReference>
<accession>A0A3F2RS94</accession>
<dbReference type="InterPro" id="IPR024688">
    <property type="entry name" value="Mac_dom"/>
</dbReference>
<comment type="caution">
    <text evidence="6">The sequence shown here is derived from an EMBL/GenBank/DDBJ whole genome shotgun (WGS) entry which is preliminary data.</text>
</comment>
<dbReference type="Proteomes" id="UP000277300">
    <property type="component" value="Unassembled WGS sequence"/>
</dbReference>
<dbReference type="Pfam" id="PF14602">
    <property type="entry name" value="Hexapep_2"/>
    <property type="match status" value="1"/>
</dbReference>
<dbReference type="EMBL" id="MBDO02000112">
    <property type="protein sequence ID" value="RLN62779.1"/>
    <property type="molecule type" value="Genomic_DNA"/>
</dbReference>
<dbReference type="PANTHER" id="PTHR23416">
    <property type="entry name" value="SIALIC ACID SYNTHASE-RELATED"/>
    <property type="match status" value="1"/>
</dbReference>
<dbReference type="Pfam" id="PF00132">
    <property type="entry name" value="Hexapep"/>
    <property type="match status" value="1"/>
</dbReference>
<evidence type="ECO:0000256" key="3">
    <source>
        <dbReference type="ARBA" id="ARBA00023315"/>
    </source>
</evidence>
<evidence type="ECO:0000313" key="6">
    <source>
        <dbReference type="EMBL" id="RLN62779.1"/>
    </source>
</evidence>
<evidence type="ECO:0000313" key="7">
    <source>
        <dbReference type="Proteomes" id="UP000277300"/>
    </source>
</evidence>
<keyword evidence="2" id="KW-0808">Transferase</keyword>
<evidence type="ECO:0000256" key="1">
    <source>
        <dbReference type="ARBA" id="ARBA00007274"/>
    </source>
</evidence>